<protein>
    <submittedName>
        <fullName evidence="1">Uncharacterized protein</fullName>
    </submittedName>
</protein>
<evidence type="ECO:0000313" key="2">
    <source>
        <dbReference type="Proteomes" id="UP000222681"/>
    </source>
</evidence>
<proteinExistence type="predicted"/>
<sequence length="200" mass="22849">MKGYKMSILNLDNINKVGEIGEFTMDSHEFLNTVINKVRKENGEDGLRHNQFIKQIEDEFSKQISIGAGPSIYQKMVDRKGSNARSEILVYELSYKQMVIMGMRSSKVVREVVYDLIVDLKKKHDALIHGILEVQAKAVKNKRFLDGVNVEDSNIRNAMVVSTFKMLWESGNIKLALRSLESNPHLTNFLLEAVGYKEKQ</sequence>
<dbReference type="EMBL" id="MF158039">
    <property type="protein sequence ID" value="ATE85759.1"/>
    <property type="molecule type" value="Genomic_DNA"/>
</dbReference>
<gene>
    <name evidence="1" type="ORF">Sf12_gp33</name>
</gene>
<evidence type="ECO:0000313" key="1">
    <source>
        <dbReference type="EMBL" id="ATE85759.1"/>
    </source>
</evidence>
<reference evidence="1 2" key="1">
    <citation type="submission" date="2017-05" db="EMBL/GenBank/DDBJ databases">
        <title>The isolation and characterization of 16 novel Shigella-infecting phages from the environment.</title>
        <authorList>
            <person name="Doore S.M."/>
            <person name="Schrad J.R."/>
            <person name="Dover J.A."/>
            <person name="Parent K.N."/>
        </authorList>
    </citation>
    <scope>NUCLEOTIDE SEQUENCE [LARGE SCALE GENOMIC DNA]</scope>
</reference>
<dbReference type="Proteomes" id="UP000222681">
    <property type="component" value="Segment"/>
</dbReference>
<name>A0A291AXL3_9CAUD</name>
<organism evidence="1 2">
    <name type="scientific">Shigella phage Sf12</name>
    <dbReference type="NCBI Taxonomy" id="2024315"/>
    <lineage>
        <taxon>Viruses</taxon>
        <taxon>Duplodnaviria</taxon>
        <taxon>Heunggongvirae</taxon>
        <taxon>Uroviricota</taxon>
        <taxon>Caudoviricetes</taxon>
        <taxon>Drexlerviridae</taxon>
        <taxon>Rogunavirinae</taxon>
        <taxon>Eastlansingvirus</taxon>
        <taxon>Eastlansingvirus Sf12</taxon>
    </lineage>
</organism>
<keyword evidence="2" id="KW-1185">Reference proteome</keyword>
<accession>A0A291AXL3</accession>